<evidence type="ECO:0000256" key="8">
    <source>
        <dbReference type="ARBA" id="ARBA00022968"/>
    </source>
</evidence>
<organism evidence="15 16">
    <name type="scientific">Trichodelitschia bisporula</name>
    <dbReference type="NCBI Taxonomy" id="703511"/>
    <lineage>
        <taxon>Eukaryota</taxon>
        <taxon>Fungi</taxon>
        <taxon>Dikarya</taxon>
        <taxon>Ascomycota</taxon>
        <taxon>Pezizomycotina</taxon>
        <taxon>Dothideomycetes</taxon>
        <taxon>Dothideomycetes incertae sedis</taxon>
        <taxon>Phaeotrichales</taxon>
        <taxon>Phaeotrichaceae</taxon>
        <taxon>Trichodelitschia</taxon>
    </lineage>
</organism>
<dbReference type="InterPro" id="IPR029052">
    <property type="entry name" value="Metallo-depent_PP-like"/>
</dbReference>
<dbReference type="EMBL" id="ML996693">
    <property type="protein sequence ID" value="KAF2401515.1"/>
    <property type="molecule type" value="Genomic_DNA"/>
</dbReference>
<dbReference type="PIRSF" id="PIRSF027093">
    <property type="entry name" value="EndopolyPtase_N1"/>
    <property type="match status" value="1"/>
</dbReference>
<evidence type="ECO:0000313" key="15">
    <source>
        <dbReference type="EMBL" id="KAF2401515.1"/>
    </source>
</evidence>
<evidence type="ECO:0000256" key="13">
    <source>
        <dbReference type="SAM" id="MobiDB-lite"/>
    </source>
</evidence>
<feature type="region of interest" description="Disordered" evidence="13">
    <location>
        <begin position="659"/>
        <end position="700"/>
    </location>
</feature>
<feature type="chain" id="PRO_5026301835" description="Endopolyphosphatase" evidence="14">
    <location>
        <begin position="37"/>
        <end position="729"/>
    </location>
</feature>
<gene>
    <name evidence="15" type="ORF">EJ06DRAFT_394768</name>
</gene>
<dbReference type="PANTHER" id="PTHR10340">
    <property type="entry name" value="SPHINGOMYELIN PHOSPHODIESTERASE"/>
    <property type="match status" value="1"/>
</dbReference>
<keyword evidence="16" id="KW-1185">Reference proteome</keyword>
<evidence type="ECO:0000256" key="14">
    <source>
        <dbReference type="SAM" id="SignalP"/>
    </source>
</evidence>
<feature type="signal peptide" evidence="14">
    <location>
        <begin position="1"/>
        <end position="36"/>
    </location>
</feature>
<feature type="compositionally biased region" description="Basic residues" evidence="13">
    <location>
        <begin position="495"/>
        <end position="513"/>
    </location>
</feature>
<dbReference type="GO" id="GO:0005774">
    <property type="term" value="C:vacuolar membrane"/>
    <property type="evidence" value="ECO:0007669"/>
    <property type="project" value="UniProtKB-SubCell"/>
</dbReference>
<evidence type="ECO:0000256" key="10">
    <source>
        <dbReference type="ARBA" id="ARBA00023136"/>
    </source>
</evidence>
<dbReference type="OrthoDB" id="348678at2759"/>
<dbReference type="AlphaFoldDB" id="A0A6G1I0K9"/>
<evidence type="ECO:0000256" key="7">
    <source>
        <dbReference type="ARBA" id="ARBA00022801"/>
    </source>
</evidence>
<reference evidence="15" key="1">
    <citation type="journal article" date="2020" name="Stud. Mycol.">
        <title>101 Dothideomycetes genomes: a test case for predicting lifestyles and emergence of pathogens.</title>
        <authorList>
            <person name="Haridas S."/>
            <person name="Albert R."/>
            <person name="Binder M."/>
            <person name="Bloem J."/>
            <person name="Labutti K."/>
            <person name="Salamov A."/>
            <person name="Andreopoulos B."/>
            <person name="Baker S."/>
            <person name="Barry K."/>
            <person name="Bills G."/>
            <person name="Bluhm B."/>
            <person name="Cannon C."/>
            <person name="Castanera R."/>
            <person name="Culley D."/>
            <person name="Daum C."/>
            <person name="Ezra D."/>
            <person name="Gonzalez J."/>
            <person name="Henrissat B."/>
            <person name="Kuo A."/>
            <person name="Liang C."/>
            <person name="Lipzen A."/>
            <person name="Lutzoni F."/>
            <person name="Magnuson J."/>
            <person name="Mondo S."/>
            <person name="Nolan M."/>
            <person name="Ohm R."/>
            <person name="Pangilinan J."/>
            <person name="Park H.-J."/>
            <person name="Ramirez L."/>
            <person name="Alfaro M."/>
            <person name="Sun H."/>
            <person name="Tritt A."/>
            <person name="Yoshinaga Y."/>
            <person name="Zwiers L.-H."/>
            <person name="Turgeon B."/>
            <person name="Goodwin S."/>
            <person name="Spatafora J."/>
            <person name="Crous P."/>
            <person name="Grigoriev I."/>
        </authorList>
    </citation>
    <scope>NUCLEOTIDE SEQUENCE</scope>
    <source>
        <strain evidence="15">CBS 262.69</strain>
    </source>
</reference>
<keyword evidence="5 12" id="KW-0926">Vacuole</keyword>
<dbReference type="InterPro" id="IPR012358">
    <property type="entry name" value="EndopolyPtase_N1"/>
</dbReference>
<feature type="region of interest" description="Disordered" evidence="13">
    <location>
        <begin position="581"/>
        <end position="606"/>
    </location>
</feature>
<dbReference type="PANTHER" id="PTHR10340:SF55">
    <property type="entry name" value="ENDOPOLYPHOSPHATASE"/>
    <property type="match status" value="1"/>
</dbReference>
<dbReference type="GO" id="GO:0006798">
    <property type="term" value="P:polyphosphate catabolic process"/>
    <property type="evidence" value="ECO:0007669"/>
    <property type="project" value="TreeGrafter"/>
</dbReference>
<comment type="function">
    <text evidence="12">Catalyzes the hydrolysis of inorganic polyphosphate (polyP) chains of many hundreds of phosphate residues into shorter lengths.</text>
</comment>
<evidence type="ECO:0000256" key="2">
    <source>
        <dbReference type="ARBA" id="ARBA00010399"/>
    </source>
</evidence>
<evidence type="ECO:0000256" key="9">
    <source>
        <dbReference type="ARBA" id="ARBA00022989"/>
    </source>
</evidence>
<dbReference type="EC" id="3.6.1.10" evidence="3 12"/>
<name>A0A6G1I0K9_9PEZI</name>
<dbReference type="GO" id="GO:0008081">
    <property type="term" value="F:phosphoric diester hydrolase activity"/>
    <property type="evidence" value="ECO:0007669"/>
    <property type="project" value="TreeGrafter"/>
</dbReference>
<evidence type="ECO:0000256" key="1">
    <source>
        <dbReference type="ARBA" id="ARBA00004576"/>
    </source>
</evidence>
<dbReference type="SUPFAM" id="SSF56300">
    <property type="entry name" value="Metallo-dependent phosphatases"/>
    <property type="match status" value="1"/>
</dbReference>
<sequence>MMVRGNASRRPAKETWLPAPGLLLLLLALLLPLSAARQDAGADGTPVLLGGGAGRRLKGRFLHINDFHFDPYYKLHSSTEKTAACHRGKGPAGYFGAETSACDSPEHLINATFEWIRTHLRDEIDFVVWAGDSARHDNDEEHPRSDKQVVTQNEFLVSKFRDVFGVRENWEDDDPTNDVSIPIIPTFGNNDVLPHNIFLPGPNPWTNRYLSIWRHFIPEAQRHTFQQGGWFYVEVIPDHLAVISLNTLYFFDSNAAVDGCASRHEPGYEHFDWLRIQLQSLRERGMKAILTGHVPPARVDSKVSWDETCWQKYAQWTQAFRDVLVGSFFGHMNIDHFIIQDSADVDKGMKKGRAVEYPSEDEVVRTASAEDYLLDLREVFQRLPGLDKAREGVDVDEEAKIGGPYAERFAMSFVGASVVPNYFPSLRVYEYNITGLEDLVLPRAVAHPDKLTTPHIPSAQQPLGNSISSSSTPELDLETLNDDPVDEEALIEAYKKKKKQKKGRKKPKTHKFTPPREPPRGTGPGPAYTMQRWALLGYTQYYANLTHMNGDFTMDHEDGEREREEGEKGDAVGVLEVARQGTGDEIEEERWSEGRHGGKTPRHGHGKVRIGKFGYEVEYDTRRDKVYRLEDLTVRSYLGLAGRIAKGKARGWGVRVDEAEGEVEGQEVEEDEGDVESEGKKHKKGKKGKKRKGKKKHKKGKVNDVWMTFVERAFVGALEPDDLEELFDG</sequence>
<comment type="similarity">
    <text evidence="2">Belongs to the endopolyphosphatase PPN1 family.</text>
</comment>
<dbReference type="GO" id="GO:0000324">
    <property type="term" value="C:fungal-type vacuole"/>
    <property type="evidence" value="ECO:0007669"/>
    <property type="project" value="TreeGrafter"/>
</dbReference>
<dbReference type="GO" id="GO:0004309">
    <property type="term" value="F:exopolyphosphatase activity"/>
    <property type="evidence" value="ECO:0007669"/>
    <property type="project" value="TreeGrafter"/>
</dbReference>
<evidence type="ECO:0000256" key="4">
    <source>
        <dbReference type="ARBA" id="ARBA00014458"/>
    </source>
</evidence>
<evidence type="ECO:0000256" key="5">
    <source>
        <dbReference type="ARBA" id="ARBA00022554"/>
    </source>
</evidence>
<keyword evidence="9" id="KW-1133">Transmembrane helix</keyword>
<dbReference type="InterPro" id="IPR041805">
    <property type="entry name" value="ASMase/PPN1_MPP"/>
</dbReference>
<evidence type="ECO:0000256" key="12">
    <source>
        <dbReference type="PIRNR" id="PIRNR027093"/>
    </source>
</evidence>
<accession>A0A6G1I0K9</accession>
<feature type="region of interest" description="Disordered" evidence="13">
    <location>
        <begin position="451"/>
        <end position="528"/>
    </location>
</feature>
<keyword evidence="7 12" id="KW-0378">Hydrolase</keyword>
<keyword evidence="11" id="KW-0325">Glycoprotein</keyword>
<keyword evidence="10 12" id="KW-0472">Membrane</keyword>
<proteinExistence type="inferred from homology"/>
<comment type="subcellular location">
    <subcellularLocation>
        <location evidence="1">Vacuole membrane</location>
        <topology evidence="1">Single-pass type II membrane protein</topology>
    </subcellularLocation>
</comment>
<keyword evidence="8" id="KW-0735">Signal-anchor</keyword>
<keyword evidence="6" id="KW-0812">Transmembrane</keyword>
<feature type="compositionally biased region" description="Acidic residues" evidence="13">
    <location>
        <begin position="659"/>
        <end position="676"/>
    </location>
</feature>
<evidence type="ECO:0000256" key="6">
    <source>
        <dbReference type="ARBA" id="ARBA00022692"/>
    </source>
</evidence>
<feature type="compositionally biased region" description="Basic residues" evidence="13">
    <location>
        <begin position="680"/>
        <end position="700"/>
    </location>
</feature>
<evidence type="ECO:0000256" key="3">
    <source>
        <dbReference type="ARBA" id="ARBA00012459"/>
    </source>
</evidence>
<dbReference type="Proteomes" id="UP000799640">
    <property type="component" value="Unassembled WGS sequence"/>
</dbReference>
<feature type="compositionally biased region" description="Basic residues" evidence="13">
    <location>
        <begin position="597"/>
        <end position="606"/>
    </location>
</feature>
<evidence type="ECO:0000313" key="16">
    <source>
        <dbReference type="Proteomes" id="UP000799640"/>
    </source>
</evidence>
<evidence type="ECO:0000256" key="11">
    <source>
        <dbReference type="ARBA" id="ARBA00023180"/>
    </source>
</evidence>
<dbReference type="CDD" id="cd00842">
    <property type="entry name" value="MPP_ASMase"/>
    <property type="match status" value="1"/>
</dbReference>
<feature type="compositionally biased region" description="Acidic residues" evidence="13">
    <location>
        <begin position="475"/>
        <end position="490"/>
    </location>
</feature>
<protein>
    <recommendedName>
        <fullName evidence="4 12">Endopolyphosphatase</fullName>
        <ecNumber evidence="3 12">3.6.1.10</ecNumber>
    </recommendedName>
</protein>
<comment type="catalytic activity">
    <reaction evidence="12">
        <text>[phosphate](n+1) + n H2O = (n+1) phosphate + n H(+)</text>
        <dbReference type="Rhea" id="RHEA:22452"/>
        <dbReference type="Rhea" id="RHEA-COMP:14280"/>
        <dbReference type="ChEBI" id="CHEBI:15377"/>
        <dbReference type="ChEBI" id="CHEBI:15378"/>
        <dbReference type="ChEBI" id="CHEBI:16838"/>
        <dbReference type="ChEBI" id="CHEBI:43474"/>
        <dbReference type="EC" id="3.6.1.10"/>
    </reaction>
</comment>
<dbReference type="GO" id="GO:0000298">
    <property type="term" value="F:endopolyphosphatase activity"/>
    <property type="evidence" value="ECO:0007669"/>
    <property type="project" value="UniProtKB-EC"/>
</dbReference>
<feature type="compositionally biased region" description="Polar residues" evidence="13">
    <location>
        <begin position="458"/>
        <end position="473"/>
    </location>
</feature>
<keyword evidence="14" id="KW-0732">Signal</keyword>